<evidence type="ECO:0000256" key="2">
    <source>
        <dbReference type="ARBA" id="ARBA00008072"/>
    </source>
</evidence>
<dbReference type="InterPro" id="IPR013154">
    <property type="entry name" value="ADH-like_N"/>
</dbReference>
<comment type="cofactor">
    <cofactor evidence="1 7">
        <name>Zn(2+)</name>
        <dbReference type="ChEBI" id="CHEBI:29105"/>
    </cofactor>
</comment>
<evidence type="ECO:0000256" key="1">
    <source>
        <dbReference type="ARBA" id="ARBA00001947"/>
    </source>
</evidence>
<reference evidence="9" key="2">
    <citation type="submission" date="2020-09" db="EMBL/GenBank/DDBJ databases">
        <authorList>
            <person name="Sun Q."/>
            <person name="Zhou Y."/>
        </authorList>
    </citation>
    <scope>NUCLEOTIDE SEQUENCE</scope>
    <source>
        <strain evidence="9">CGMCC 1.12919</strain>
    </source>
</reference>
<dbReference type="SUPFAM" id="SSF50129">
    <property type="entry name" value="GroES-like"/>
    <property type="match status" value="1"/>
</dbReference>
<reference evidence="9" key="1">
    <citation type="journal article" date="2014" name="Int. J. Syst. Evol. Microbiol.">
        <title>Complete genome sequence of Corynebacterium casei LMG S-19264T (=DSM 44701T), isolated from a smear-ripened cheese.</title>
        <authorList>
            <consortium name="US DOE Joint Genome Institute (JGI-PGF)"/>
            <person name="Walter F."/>
            <person name="Albersmeier A."/>
            <person name="Kalinowski J."/>
            <person name="Ruckert C."/>
        </authorList>
    </citation>
    <scope>NUCLEOTIDE SEQUENCE</scope>
    <source>
        <strain evidence="9">CGMCC 1.12919</strain>
    </source>
</reference>
<dbReference type="Gene3D" id="3.40.50.720">
    <property type="entry name" value="NAD(P)-binding Rossmann-like Domain"/>
    <property type="match status" value="1"/>
</dbReference>
<protein>
    <recommendedName>
        <fullName evidence="3">alcohol dehydrogenase</fullName>
        <ecNumber evidence="3">1.1.1.1</ecNumber>
    </recommendedName>
</protein>
<keyword evidence="6" id="KW-0560">Oxidoreductase</keyword>
<name>A0A916URY2_9HYPH</name>
<evidence type="ECO:0000256" key="4">
    <source>
        <dbReference type="ARBA" id="ARBA00022723"/>
    </source>
</evidence>
<sequence>MRSYRLKDFEQPLETVDEDTPTPEGTQVLLRVKAAGVCHSDIHIWEGSYDLGGGRKMAMRGIPLPLTMGHETVGEVIAAGPEAEGVKAGDVRVVFPWIGCGKCALCQAGDEHLCNRPRALGVVCDGGYADHIVVPHPRYLLAIDGVDPAVAAPYACSGLTTFSALKKLEHVFKDEPIMIIGAGGLGLMALTLLKALGGKGAVVVDIDAKKREAALAAGALAAVDGAAPDAVKQATAAAGGGLRGVVDLVGNTQSTSLGFDALGKGGKLVIVGLFGGAAAFALPMFPIKAATVQGSFVGSLSEFHQLMELVRAGAVPAVPLIRRPLAEVGQTLEDLRGGRIVGRAVLTP</sequence>
<dbReference type="CDD" id="cd08240">
    <property type="entry name" value="6_hydroxyhexanoate_dh_like"/>
    <property type="match status" value="1"/>
</dbReference>
<dbReference type="Proteomes" id="UP000637002">
    <property type="component" value="Unassembled WGS sequence"/>
</dbReference>
<evidence type="ECO:0000313" key="9">
    <source>
        <dbReference type="EMBL" id="GGC84402.1"/>
    </source>
</evidence>
<feature type="domain" description="Enoyl reductase (ER)" evidence="8">
    <location>
        <begin position="4"/>
        <end position="346"/>
    </location>
</feature>
<keyword evidence="5 7" id="KW-0862">Zinc</keyword>
<dbReference type="PANTHER" id="PTHR42940">
    <property type="entry name" value="ALCOHOL DEHYDROGENASE 1-RELATED"/>
    <property type="match status" value="1"/>
</dbReference>
<dbReference type="Pfam" id="PF00107">
    <property type="entry name" value="ADH_zinc_N"/>
    <property type="match status" value="1"/>
</dbReference>
<dbReference type="PROSITE" id="PS00059">
    <property type="entry name" value="ADH_ZINC"/>
    <property type="match status" value="1"/>
</dbReference>
<dbReference type="RefSeq" id="WP_188611703.1">
    <property type="nucleotide sequence ID" value="NZ_BMGG01000009.1"/>
</dbReference>
<keyword evidence="10" id="KW-1185">Reference proteome</keyword>
<dbReference type="AlphaFoldDB" id="A0A916URY2"/>
<evidence type="ECO:0000256" key="6">
    <source>
        <dbReference type="ARBA" id="ARBA00023002"/>
    </source>
</evidence>
<evidence type="ECO:0000256" key="7">
    <source>
        <dbReference type="RuleBase" id="RU361277"/>
    </source>
</evidence>
<dbReference type="InterPro" id="IPR002328">
    <property type="entry name" value="ADH_Zn_CS"/>
</dbReference>
<evidence type="ECO:0000313" key="10">
    <source>
        <dbReference type="Proteomes" id="UP000637002"/>
    </source>
</evidence>
<dbReference type="Gene3D" id="3.90.180.10">
    <property type="entry name" value="Medium-chain alcohol dehydrogenases, catalytic domain"/>
    <property type="match status" value="1"/>
</dbReference>
<evidence type="ECO:0000256" key="5">
    <source>
        <dbReference type="ARBA" id="ARBA00022833"/>
    </source>
</evidence>
<dbReference type="InterPro" id="IPR036291">
    <property type="entry name" value="NAD(P)-bd_dom_sf"/>
</dbReference>
<dbReference type="EC" id="1.1.1.1" evidence="3"/>
<dbReference type="Pfam" id="PF08240">
    <property type="entry name" value="ADH_N"/>
    <property type="match status" value="1"/>
</dbReference>
<dbReference type="InterPro" id="IPR013149">
    <property type="entry name" value="ADH-like_C"/>
</dbReference>
<dbReference type="SUPFAM" id="SSF51735">
    <property type="entry name" value="NAD(P)-binding Rossmann-fold domains"/>
    <property type="match status" value="1"/>
</dbReference>
<accession>A0A916URY2</accession>
<comment type="caution">
    <text evidence="9">The sequence shown here is derived from an EMBL/GenBank/DDBJ whole genome shotgun (WGS) entry which is preliminary data.</text>
</comment>
<gene>
    <name evidence="9" type="ORF">GCM10010994_47890</name>
</gene>
<comment type="similarity">
    <text evidence="2 7">Belongs to the zinc-containing alcohol dehydrogenase family.</text>
</comment>
<proteinExistence type="inferred from homology"/>
<dbReference type="PANTHER" id="PTHR42940:SF8">
    <property type="entry name" value="VACUOLAR PROTEIN SORTING-ASSOCIATED PROTEIN 11"/>
    <property type="match status" value="1"/>
</dbReference>
<dbReference type="InterPro" id="IPR011032">
    <property type="entry name" value="GroES-like_sf"/>
</dbReference>
<keyword evidence="4 7" id="KW-0479">Metal-binding</keyword>
<organism evidence="9 10">
    <name type="scientific">Chelatococcus reniformis</name>
    <dbReference type="NCBI Taxonomy" id="1494448"/>
    <lineage>
        <taxon>Bacteria</taxon>
        <taxon>Pseudomonadati</taxon>
        <taxon>Pseudomonadota</taxon>
        <taxon>Alphaproteobacteria</taxon>
        <taxon>Hyphomicrobiales</taxon>
        <taxon>Chelatococcaceae</taxon>
        <taxon>Chelatococcus</taxon>
    </lineage>
</organism>
<evidence type="ECO:0000256" key="3">
    <source>
        <dbReference type="ARBA" id="ARBA00013190"/>
    </source>
</evidence>
<dbReference type="EMBL" id="BMGG01000009">
    <property type="protein sequence ID" value="GGC84402.1"/>
    <property type="molecule type" value="Genomic_DNA"/>
</dbReference>
<evidence type="ECO:0000259" key="8">
    <source>
        <dbReference type="SMART" id="SM00829"/>
    </source>
</evidence>
<dbReference type="InterPro" id="IPR020843">
    <property type="entry name" value="ER"/>
</dbReference>
<dbReference type="SMART" id="SM00829">
    <property type="entry name" value="PKS_ER"/>
    <property type="match status" value="1"/>
</dbReference>
<dbReference type="GO" id="GO:0004022">
    <property type="term" value="F:alcohol dehydrogenase (NAD+) activity"/>
    <property type="evidence" value="ECO:0007669"/>
    <property type="project" value="UniProtKB-EC"/>
</dbReference>
<dbReference type="GO" id="GO:0008270">
    <property type="term" value="F:zinc ion binding"/>
    <property type="evidence" value="ECO:0007669"/>
    <property type="project" value="InterPro"/>
</dbReference>